<dbReference type="PANTHER" id="PTHR43377:SF1">
    <property type="entry name" value="BILIVERDIN REDUCTASE A"/>
    <property type="match status" value="1"/>
</dbReference>
<dbReference type="InterPro" id="IPR051450">
    <property type="entry name" value="Gfo/Idh/MocA_Oxidoreductases"/>
</dbReference>
<reference evidence="3 4" key="1">
    <citation type="submission" date="2019-11" db="EMBL/GenBank/DDBJ databases">
        <title>Caenimonas koreensis gen. nov., sp. nov., isolated from activated sludge.</title>
        <authorList>
            <person name="Seung H.R."/>
        </authorList>
    </citation>
    <scope>NUCLEOTIDE SEQUENCE [LARGE SCALE GENOMIC DNA]</scope>
    <source>
        <strain evidence="3 4">EMB320</strain>
    </source>
</reference>
<dbReference type="AlphaFoldDB" id="A0A844ATC5"/>
<proteinExistence type="predicted"/>
<feature type="domain" description="Gfo/Idh/MocA-like oxidoreductase N-terminal" evidence="1">
    <location>
        <begin position="10"/>
        <end position="108"/>
    </location>
</feature>
<accession>A0A844ATC5</accession>
<evidence type="ECO:0000259" key="2">
    <source>
        <dbReference type="Pfam" id="PF22725"/>
    </source>
</evidence>
<organism evidence="3 4">
    <name type="scientific">Caenimonas koreensis DSM 17982</name>
    <dbReference type="NCBI Taxonomy" id="1121255"/>
    <lineage>
        <taxon>Bacteria</taxon>
        <taxon>Pseudomonadati</taxon>
        <taxon>Pseudomonadota</taxon>
        <taxon>Betaproteobacteria</taxon>
        <taxon>Burkholderiales</taxon>
        <taxon>Comamonadaceae</taxon>
        <taxon>Caenimonas</taxon>
    </lineage>
</organism>
<name>A0A844ATC5_9BURK</name>
<comment type="caution">
    <text evidence="3">The sequence shown here is derived from an EMBL/GenBank/DDBJ whole genome shotgun (WGS) entry which is preliminary data.</text>
</comment>
<dbReference type="PANTHER" id="PTHR43377">
    <property type="entry name" value="BILIVERDIN REDUCTASE A"/>
    <property type="match status" value="1"/>
</dbReference>
<evidence type="ECO:0008006" key="5">
    <source>
        <dbReference type="Google" id="ProtNLM"/>
    </source>
</evidence>
<keyword evidence="4" id="KW-1185">Reference proteome</keyword>
<dbReference type="SUPFAM" id="SSF55347">
    <property type="entry name" value="Glyceraldehyde-3-phosphate dehydrogenase-like, C-terminal domain"/>
    <property type="match status" value="1"/>
</dbReference>
<evidence type="ECO:0000313" key="4">
    <source>
        <dbReference type="Proteomes" id="UP000487350"/>
    </source>
</evidence>
<feature type="domain" description="GFO/IDH/MocA-like oxidoreductase" evidence="2">
    <location>
        <begin position="135"/>
        <end position="260"/>
    </location>
</feature>
<dbReference type="SUPFAM" id="SSF51735">
    <property type="entry name" value="NAD(P)-binding Rossmann-fold domains"/>
    <property type="match status" value="1"/>
</dbReference>
<protein>
    <recommendedName>
        <fullName evidence="5">Oxidoreductase family, NAD-binding Rossmann fold</fullName>
    </recommendedName>
</protein>
<dbReference type="Pfam" id="PF22725">
    <property type="entry name" value="GFO_IDH_MocA_C3"/>
    <property type="match status" value="1"/>
</dbReference>
<dbReference type="OrthoDB" id="9793050at2"/>
<dbReference type="GO" id="GO:0000166">
    <property type="term" value="F:nucleotide binding"/>
    <property type="evidence" value="ECO:0007669"/>
    <property type="project" value="InterPro"/>
</dbReference>
<dbReference type="InterPro" id="IPR055170">
    <property type="entry name" value="GFO_IDH_MocA-like_dom"/>
</dbReference>
<evidence type="ECO:0000259" key="1">
    <source>
        <dbReference type="Pfam" id="PF01408"/>
    </source>
</evidence>
<dbReference type="Gene3D" id="3.40.50.720">
    <property type="entry name" value="NAD(P)-binding Rossmann-like Domain"/>
    <property type="match status" value="1"/>
</dbReference>
<sequence>MQNRAADEPLRVLLTGAGSIGKRHALNLRGLAPGAQLAMVCGSDESAAWARQNDITVVPTVEAALARKPQLAVVCSASSRHAHDLAILMDAAQALYIEKPVVTNADALRFLRNDIAQGWAKPSVVGCNLRYLGAVQKLQQAISDGLAGHIAIATLQVGQWLPDWRPGRDYRESYSAHRDQGGGVIFDLVHELDSAVNLFGDIAHGQAAAGRSGGLQIDSDDAAAITLQMASGLPVQITLDYTSRKPVRQYCVVGDKGTLRLDIVGKSLTLETGDGKLDLPAQPSDWDMGSTYKLAMQDLLNALGSATPTRYSLAQSLHVTQWMIDLEASAWRMKAQ</sequence>
<dbReference type="Gene3D" id="3.30.360.10">
    <property type="entry name" value="Dihydrodipicolinate Reductase, domain 2"/>
    <property type="match status" value="1"/>
</dbReference>
<dbReference type="InterPro" id="IPR036291">
    <property type="entry name" value="NAD(P)-bd_dom_sf"/>
</dbReference>
<dbReference type="EMBL" id="WJBU01000009">
    <property type="protein sequence ID" value="MRD47720.1"/>
    <property type="molecule type" value="Genomic_DNA"/>
</dbReference>
<dbReference type="Proteomes" id="UP000487350">
    <property type="component" value="Unassembled WGS sequence"/>
</dbReference>
<dbReference type="RefSeq" id="WP_153585031.1">
    <property type="nucleotide sequence ID" value="NZ_WJBU01000009.1"/>
</dbReference>
<evidence type="ECO:0000313" key="3">
    <source>
        <dbReference type="EMBL" id="MRD47720.1"/>
    </source>
</evidence>
<dbReference type="InterPro" id="IPR000683">
    <property type="entry name" value="Gfo/Idh/MocA-like_OxRdtase_N"/>
</dbReference>
<gene>
    <name evidence="3" type="ORF">GHT07_10560</name>
</gene>
<dbReference type="Pfam" id="PF01408">
    <property type="entry name" value="GFO_IDH_MocA"/>
    <property type="match status" value="1"/>
</dbReference>